<dbReference type="OrthoDB" id="511700at2"/>
<organism evidence="1 2">
    <name type="scientific">Kangiella koreensis (strain DSM 16069 / JCM 12317 / KCTC 12182 / SW-125)</name>
    <dbReference type="NCBI Taxonomy" id="523791"/>
    <lineage>
        <taxon>Bacteria</taxon>
        <taxon>Pseudomonadati</taxon>
        <taxon>Pseudomonadota</taxon>
        <taxon>Gammaproteobacteria</taxon>
        <taxon>Kangiellales</taxon>
        <taxon>Kangiellaceae</taxon>
        <taxon>Kangiella</taxon>
    </lineage>
</organism>
<dbReference type="InterPro" id="IPR013783">
    <property type="entry name" value="Ig-like_fold"/>
</dbReference>
<proteinExistence type="predicted"/>
<dbReference type="KEGG" id="kko:Kkor_2249"/>
<keyword evidence="2" id="KW-1185">Reference proteome</keyword>
<dbReference type="AlphaFoldDB" id="C7R7X5"/>
<dbReference type="HOGENOM" id="CLU_1026179_0_0_6"/>
<dbReference type="STRING" id="523791.Kkor_2249"/>
<accession>C7R7X5</accession>
<reference evidence="1 2" key="1">
    <citation type="journal article" date="2009" name="Stand. Genomic Sci.">
        <title>Complete genome sequence of Kangiella koreensis type strain (SW-125).</title>
        <authorList>
            <person name="Han C."/>
            <person name="Sikorski J."/>
            <person name="Lapidus A."/>
            <person name="Nolan M."/>
            <person name="Glavina Del Rio T."/>
            <person name="Tice H."/>
            <person name="Cheng J.F."/>
            <person name="Lucas S."/>
            <person name="Chen F."/>
            <person name="Copeland A."/>
            <person name="Ivanova N."/>
            <person name="Mavromatis K."/>
            <person name="Ovchinnikova G."/>
            <person name="Pati A."/>
            <person name="Bruce D."/>
            <person name="Goodwin L."/>
            <person name="Pitluck S."/>
            <person name="Chen A."/>
            <person name="Palaniappan K."/>
            <person name="Land M."/>
            <person name="Hauser L."/>
            <person name="Chang Y.J."/>
            <person name="Jeffries C.D."/>
            <person name="Chain P."/>
            <person name="Saunders E."/>
            <person name="Brettin T."/>
            <person name="Goker M."/>
            <person name="Tindall B.J."/>
            <person name="Bristow J."/>
            <person name="Eisen J.A."/>
            <person name="Markowitz V."/>
            <person name="Hugenholtz P."/>
            <person name="Kyrpides N.C."/>
            <person name="Klenk H.P."/>
            <person name="Detter J.C."/>
        </authorList>
    </citation>
    <scope>NUCLEOTIDE SEQUENCE [LARGE SCALE GENOMIC DNA]</scope>
    <source>
        <strain evidence="2">DSM 16069 / KCTC 12182 / SW-125</strain>
    </source>
</reference>
<dbReference type="EMBL" id="CP001707">
    <property type="protein sequence ID" value="ACV27658.1"/>
    <property type="molecule type" value="Genomic_DNA"/>
</dbReference>
<dbReference type="SUPFAM" id="SSF49354">
    <property type="entry name" value="PapD-like"/>
    <property type="match status" value="1"/>
</dbReference>
<dbReference type="RefSeq" id="WP_015781263.1">
    <property type="nucleotide sequence ID" value="NC_013166.1"/>
</dbReference>
<dbReference type="eggNOG" id="COG3121">
    <property type="taxonomic scope" value="Bacteria"/>
</dbReference>
<gene>
    <name evidence="1" type="ordered locus">Kkor_2249</name>
</gene>
<dbReference type="InterPro" id="IPR008962">
    <property type="entry name" value="PapD-like_sf"/>
</dbReference>
<dbReference type="Proteomes" id="UP000001231">
    <property type="component" value="Chromosome"/>
</dbReference>
<evidence type="ECO:0000313" key="1">
    <source>
        <dbReference type="EMBL" id="ACV27658.1"/>
    </source>
</evidence>
<protein>
    <recommendedName>
        <fullName evidence="3">Pili assembly chaperone N-terminal domain-containing protein</fullName>
    </recommendedName>
</protein>
<name>C7R7X5_KANKD</name>
<sequence length="284" mass="31638">MHSLILRLTTLQTTLLVAIVLLFGAEVNAAQNLEPKLAISPSRIEISPEKKSTESITVLNLGSKPMQVEVNVQNWDFDNNNNYRALPPNEQSLDQWLIINPVRLTIPAKSQQTVRLAVRPRVEPEAGEHRAMVFFRQLNDQGKDINFKFNVGVPIYAYFGEVEREADLLGMEFDPIKLQFVFDIASKGNAYVRPEGVFIAMKASIAGTDEEILERLDLNKMTVDNLGALAGGKLAAKPVFAGTRRQITSPVPIKEILNEPYVVAIKATVGDRAIQEIYRINIGE</sequence>
<evidence type="ECO:0000313" key="2">
    <source>
        <dbReference type="Proteomes" id="UP000001231"/>
    </source>
</evidence>
<dbReference type="InParanoid" id="C7R7X5"/>
<dbReference type="Gene3D" id="2.60.40.10">
    <property type="entry name" value="Immunoglobulins"/>
    <property type="match status" value="1"/>
</dbReference>
<evidence type="ECO:0008006" key="3">
    <source>
        <dbReference type="Google" id="ProtNLM"/>
    </source>
</evidence>